<sequence>MTLWIDREMKFQDDVVVLEMQEYKGVVVVSCTSVSDQ</sequence>
<reference evidence="1 2" key="1">
    <citation type="journal article" date="2010" name="Stand. Genomic Sci.">
        <title>Permanent draft genome sequence of Dethiosulfovibrio peptidovorans type strain (SEBR 4207).</title>
        <authorList>
            <person name="Labutti K."/>
            <person name="Mayilraj S."/>
            <person name="Clum A."/>
            <person name="Lucas S."/>
            <person name="Glavina Del Rio T."/>
            <person name="Nolan M."/>
            <person name="Tice H."/>
            <person name="Cheng J.F."/>
            <person name="Pitluck S."/>
            <person name="Liolios K."/>
            <person name="Ivanova N."/>
            <person name="Mavromatis K."/>
            <person name="Mikhailova N."/>
            <person name="Pati A."/>
            <person name="Goodwin L."/>
            <person name="Chen A."/>
            <person name="Palaniappan K."/>
            <person name="Land M."/>
            <person name="Hauser L."/>
            <person name="Chang Y.J."/>
            <person name="Jeffries C.D."/>
            <person name="Rohde M."/>
            <person name="Spring S."/>
            <person name="Goker M."/>
            <person name="Woyke T."/>
            <person name="Bristow J."/>
            <person name="Eisen J.A."/>
            <person name="Markowitz V."/>
            <person name="Hugenholtz P."/>
            <person name="Kyrpides N.C."/>
            <person name="Klenk H.P."/>
            <person name="Lapidus A."/>
        </authorList>
    </citation>
    <scope>NUCLEOTIDE SEQUENCE [LARGE SCALE GENOMIC DNA]</scope>
    <source>
        <strain evidence="1 2">DSM 11002</strain>
    </source>
</reference>
<accession>D2Z836</accession>
<dbReference type="STRING" id="469381.Dpep_1607"/>
<evidence type="ECO:0000313" key="1">
    <source>
        <dbReference type="EMBL" id="EFC91633.1"/>
    </source>
</evidence>
<proteinExistence type="predicted"/>
<gene>
    <name evidence="1" type="ORF">Dpep_1607</name>
</gene>
<dbReference type="AlphaFoldDB" id="D2Z836"/>
<evidence type="ECO:0000313" key="2">
    <source>
        <dbReference type="Proteomes" id="UP000006427"/>
    </source>
</evidence>
<comment type="caution">
    <text evidence="1">The sequence shown here is derived from an EMBL/GenBank/DDBJ whole genome shotgun (WGS) entry which is preliminary data.</text>
</comment>
<organism evidence="1 2">
    <name type="scientific">Dethiosulfovibrio peptidovorans DSM 11002</name>
    <dbReference type="NCBI Taxonomy" id="469381"/>
    <lineage>
        <taxon>Bacteria</taxon>
        <taxon>Thermotogati</taxon>
        <taxon>Synergistota</taxon>
        <taxon>Synergistia</taxon>
        <taxon>Synergistales</taxon>
        <taxon>Dethiosulfovibrionaceae</taxon>
        <taxon>Dethiosulfovibrio</taxon>
    </lineage>
</organism>
<protein>
    <submittedName>
        <fullName evidence="1">Uncharacterized protein</fullName>
    </submittedName>
</protein>
<keyword evidence="2" id="KW-1185">Reference proteome</keyword>
<dbReference type="PaxDb" id="469381-Dpep_1607"/>
<dbReference type="EMBL" id="ABTR02000001">
    <property type="protein sequence ID" value="EFC91633.1"/>
    <property type="molecule type" value="Genomic_DNA"/>
</dbReference>
<name>D2Z836_9BACT</name>
<dbReference type="Proteomes" id="UP000006427">
    <property type="component" value="Unassembled WGS sequence"/>
</dbReference>